<dbReference type="Proteomes" id="UP000013365">
    <property type="component" value="Unassembled WGS sequence"/>
</dbReference>
<reference evidence="1 2" key="1">
    <citation type="submission" date="2013-04" db="EMBL/GenBank/DDBJ databases">
        <authorList>
            <person name="Ikryannikova L.N."/>
            <person name="Ilina E.N."/>
            <person name="Kostryukova E.S."/>
            <person name="Semashko T.A."/>
            <person name="Karpova I.Y.U."/>
            <person name="Larin A.K."/>
            <person name="Ischenko D.S."/>
            <person name="Alekseev D.G."/>
            <person name="Klimova E.A."/>
            <person name="Filimonova A.V."/>
            <person name="Savinova T.A."/>
            <person name="Filimonova O.Y.U."/>
            <person name="Dubovickaya V.A."/>
            <person name="Sidorenko S.V."/>
            <person name="Govorun V.M."/>
        </authorList>
    </citation>
    <scope>NUCLEOTIDE SEQUENCE [LARGE SCALE GENOMIC DNA]</scope>
    <source>
        <strain evidence="1 2">11/5</strain>
    </source>
</reference>
<comment type="caution">
    <text evidence="1">The sequence shown here is derived from an EMBL/GenBank/DDBJ whole genome shotgun (WGS) entry which is preliminary data.</text>
</comment>
<dbReference type="AlphaFoldDB" id="R0MVL6"/>
<dbReference type="EMBL" id="AQTT01000010">
    <property type="protein sequence ID" value="EOB21914.1"/>
    <property type="molecule type" value="Genomic_DNA"/>
</dbReference>
<dbReference type="PATRIC" id="fig|1239792.3.peg.1010"/>
<evidence type="ECO:0000313" key="1">
    <source>
        <dbReference type="EMBL" id="EOB21914.1"/>
    </source>
</evidence>
<evidence type="ECO:0008006" key="3">
    <source>
        <dbReference type="Google" id="ProtNLM"/>
    </source>
</evidence>
<evidence type="ECO:0000313" key="2">
    <source>
        <dbReference type="Proteomes" id="UP000013365"/>
    </source>
</evidence>
<accession>R0MVL6</accession>
<proteinExistence type="predicted"/>
<organism evidence="1 2">
    <name type="scientific">Streptococcus mitis 11/5</name>
    <dbReference type="NCBI Taxonomy" id="1239792"/>
    <lineage>
        <taxon>Bacteria</taxon>
        <taxon>Bacillati</taxon>
        <taxon>Bacillota</taxon>
        <taxon>Bacilli</taxon>
        <taxon>Lactobacillales</taxon>
        <taxon>Streptococcaceae</taxon>
        <taxon>Streptococcus</taxon>
        <taxon>Streptococcus mitis group</taxon>
    </lineage>
</organism>
<gene>
    <name evidence="1" type="ORF">D064_05179</name>
</gene>
<name>R0MVL6_STRMT</name>
<protein>
    <recommendedName>
        <fullName evidence="3">HNH domain-containing protein</fullName>
    </recommendedName>
</protein>
<sequence length="334" mass="39640">MSRKYKLTAFTADISRLLEESNNGKDKSVILNTDYDNLKFVYDEVPTIRKIIDYLLDSNIKADIITQDKFFKSNYFNYFRLDRNCTIPDSVKNIATFYEQFKEDSYFSYKEIYTYVFGEGSKKLKNSYDLAFGNIKEYFSRGTYHTHCSVCQQRINIGSRDLDHFLNKQYFPILCLKHENLISMCAICNRYFKKTNLPQLPVVHPSQVEFPIENIPITLKTLTELEIIDTNLPNEYRNYINLMDLKERLKHPDIKTMLEDLIVAVQKQSRTKVKRDMKLSSVLKIVNDVINDYLNDPMIEKESFRYIRRKILESMYDSKFSRRIAIKIYSEINN</sequence>